<feature type="domain" description="Lon proteolytic" evidence="4">
    <location>
        <begin position="18"/>
        <end position="203"/>
    </location>
</feature>
<dbReference type="GO" id="GO:0004252">
    <property type="term" value="F:serine-type endopeptidase activity"/>
    <property type="evidence" value="ECO:0007669"/>
    <property type="project" value="UniProtKB-UniRule"/>
</dbReference>
<comment type="similarity">
    <text evidence="2">Belongs to the peptidase S16 family.</text>
</comment>
<keyword evidence="3" id="KW-1133">Transmembrane helix</keyword>
<evidence type="ECO:0000256" key="2">
    <source>
        <dbReference type="PROSITE-ProRule" id="PRU01122"/>
    </source>
</evidence>
<keyword evidence="2" id="KW-0378">Hydrolase</keyword>
<keyword evidence="2 5" id="KW-0645">Protease</keyword>
<keyword evidence="6" id="KW-1185">Reference proteome</keyword>
<dbReference type="PANTHER" id="PTHR10046">
    <property type="entry name" value="ATP DEPENDENT LON PROTEASE FAMILY MEMBER"/>
    <property type="match status" value="1"/>
</dbReference>
<dbReference type="EMBL" id="LR792632">
    <property type="protein sequence ID" value="CAB3289240.1"/>
    <property type="molecule type" value="Genomic_DNA"/>
</dbReference>
<evidence type="ECO:0000313" key="6">
    <source>
        <dbReference type="Proteomes" id="UP000679213"/>
    </source>
</evidence>
<proteinExistence type="inferred from homology"/>
<dbReference type="PRINTS" id="PR00830">
    <property type="entry name" value="ENDOLAPTASE"/>
</dbReference>
<dbReference type="Proteomes" id="UP000679213">
    <property type="component" value="Chromosome I"/>
</dbReference>
<dbReference type="GO" id="GO:0030163">
    <property type="term" value="P:protein catabolic process"/>
    <property type="evidence" value="ECO:0007669"/>
    <property type="project" value="InterPro"/>
</dbReference>
<dbReference type="GO" id="GO:0004176">
    <property type="term" value="F:ATP-dependent peptidase activity"/>
    <property type="evidence" value="ECO:0007669"/>
    <property type="project" value="UniProtKB-UniRule"/>
</dbReference>
<protein>
    <submittedName>
        <fullName evidence="5">Serine protease-like protein</fullName>
    </submittedName>
</protein>
<dbReference type="InterPro" id="IPR020568">
    <property type="entry name" value="Ribosomal_Su5_D2-typ_SF"/>
</dbReference>
<sequence>MKKLLTLLFLFILLNTTFAVIIKAPAVSLTDMGPEGVPISIQINVSKGNGHVFMDTLPLTQLDMQGSARIAAKVAGEITGKDMNKYNVYITVRSDVPVVGGPSAGATMTIGIICALMNWSINHNVMMTGTINPDGSIGPVGGILEKIEAAKKANCTIMLIPKGQRYVTENNMKIDAVKFGEKLGVKVIEVGSIYEALPYFTNKKITMKKYPENPIIEEKYQKIMKDLCDKILKTANEKYDNISNELNNEYFGYNYQNKLSSELKEAKKLLDKANDEYMDEKYYSATCSAFNALIKLETIDHTIKYLTGEEDIKTYLNNVQNQIDYDKKVVYSKNLTLNNFEEILSGRVRISEAESLLDKAWKSYYLGNYEDAIKYGSFAKLRGESAIWWVTLCEINCNDSNNKIINESSLKSLAQQYLDNAETITTYVETLYPNLVSDDVLDDLESAKKAYNEGDYVLTIAKSIDTCVEAEIPLVIFEDKDYLNYLDSFSKNKINMAETIGINPISALGYYEYANSLNDSLLKIMYYKYSSYYAQMDIDIVKELNKDNKGIKESFDNEINIINTNENIVNAEESTKENNNIAIIISAIVGGLIGFVGGYIAKKVST</sequence>
<evidence type="ECO:0000256" key="1">
    <source>
        <dbReference type="ARBA" id="ARBA00004127"/>
    </source>
</evidence>
<dbReference type="InterPro" id="IPR027065">
    <property type="entry name" value="Lon_Prtase"/>
</dbReference>
<reference evidence="5 6" key="1">
    <citation type="submission" date="2020-04" db="EMBL/GenBank/DDBJ databases">
        <authorList>
            <consortium name="Genoscope - CEA"/>
            <person name="William W."/>
        </authorList>
    </citation>
    <scope>NUCLEOTIDE SEQUENCE [LARGE SCALE GENOMIC DNA]</scope>
    <source>
        <strain evidence="5 6">SG7</strain>
    </source>
</reference>
<dbReference type="PROSITE" id="PS51786">
    <property type="entry name" value="LON_PROTEOLYTIC"/>
    <property type="match status" value="1"/>
</dbReference>
<evidence type="ECO:0000256" key="3">
    <source>
        <dbReference type="SAM" id="Phobius"/>
    </source>
</evidence>
<dbReference type="Gene3D" id="3.30.230.10">
    <property type="match status" value="1"/>
</dbReference>
<dbReference type="RefSeq" id="WP_214399478.1">
    <property type="nucleotide sequence ID" value="NZ_LR792632.1"/>
</dbReference>
<feature type="transmembrane region" description="Helical" evidence="3">
    <location>
        <begin position="581"/>
        <end position="601"/>
    </location>
</feature>
<dbReference type="Pfam" id="PF05362">
    <property type="entry name" value="Lon_C"/>
    <property type="match status" value="1"/>
</dbReference>
<dbReference type="InterPro" id="IPR008269">
    <property type="entry name" value="Lon_proteolytic"/>
</dbReference>
<evidence type="ECO:0000259" key="4">
    <source>
        <dbReference type="PROSITE" id="PS51786"/>
    </source>
</evidence>
<organism evidence="5 6">
    <name type="scientific">Methanocaldococcus lauensis</name>
    <dbReference type="NCBI Taxonomy" id="2546128"/>
    <lineage>
        <taxon>Archaea</taxon>
        <taxon>Methanobacteriati</taxon>
        <taxon>Methanobacteriota</taxon>
        <taxon>Methanomada group</taxon>
        <taxon>Methanococci</taxon>
        <taxon>Methanococcales</taxon>
        <taxon>Methanocaldococcaceae</taxon>
        <taxon>Methanocaldococcus</taxon>
    </lineage>
</organism>
<keyword evidence="3" id="KW-0472">Membrane</keyword>
<dbReference type="KEGG" id="mesg:MLAUSG7_1125"/>
<evidence type="ECO:0000313" key="5">
    <source>
        <dbReference type="EMBL" id="CAB3289240.1"/>
    </source>
</evidence>
<dbReference type="AlphaFoldDB" id="A0A8D6SWU0"/>
<dbReference type="GO" id="GO:0012505">
    <property type="term" value="C:endomembrane system"/>
    <property type="evidence" value="ECO:0007669"/>
    <property type="project" value="UniProtKB-SubCell"/>
</dbReference>
<dbReference type="GeneID" id="65883921"/>
<dbReference type="GO" id="GO:0005524">
    <property type="term" value="F:ATP binding"/>
    <property type="evidence" value="ECO:0007669"/>
    <property type="project" value="InterPro"/>
</dbReference>
<keyword evidence="3" id="KW-0812">Transmembrane</keyword>
<name>A0A8D6SWU0_9EURY</name>
<dbReference type="GO" id="GO:0006508">
    <property type="term" value="P:proteolysis"/>
    <property type="evidence" value="ECO:0007669"/>
    <property type="project" value="UniProtKB-KW"/>
</dbReference>
<feature type="active site" evidence="2">
    <location>
        <position position="103"/>
    </location>
</feature>
<dbReference type="InterPro" id="IPR014721">
    <property type="entry name" value="Ribsml_uS5_D2-typ_fold_subgr"/>
</dbReference>
<feature type="active site" evidence="2">
    <location>
        <position position="146"/>
    </location>
</feature>
<accession>A0A8D6SWU0</accession>
<gene>
    <name evidence="5" type="ORF">MLAUSG7_1125</name>
</gene>
<dbReference type="SUPFAM" id="SSF54211">
    <property type="entry name" value="Ribosomal protein S5 domain 2-like"/>
    <property type="match status" value="1"/>
</dbReference>
<comment type="subcellular location">
    <subcellularLocation>
        <location evidence="1">Endomembrane system</location>
        <topology evidence="1">Multi-pass membrane protein</topology>
    </subcellularLocation>
</comment>
<keyword evidence="2" id="KW-0720">Serine protease</keyword>